<protein>
    <submittedName>
        <fullName evidence="1">Uncharacterized protein</fullName>
    </submittedName>
</protein>
<dbReference type="RefSeq" id="XP_040624065.1">
    <property type="nucleotide sequence ID" value="XM_040770835.1"/>
</dbReference>
<gene>
    <name evidence="1" type="ORF">DACRYDRAFT_119634</name>
</gene>
<dbReference type="PANTHER" id="PTHR33266">
    <property type="entry name" value="CHROMOSOME 15, WHOLE GENOME SHOTGUN SEQUENCE"/>
    <property type="match status" value="1"/>
</dbReference>
<reference evidence="1 2" key="1">
    <citation type="journal article" date="2012" name="Science">
        <title>The Paleozoic origin of enzymatic lignin decomposition reconstructed from 31 fungal genomes.</title>
        <authorList>
            <person name="Floudas D."/>
            <person name="Binder M."/>
            <person name="Riley R."/>
            <person name="Barry K."/>
            <person name="Blanchette R.A."/>
            <person name="Henrissat B."/>
            <person name="Martinez A.T."/>
            <person name="Otillar R."/>
            <person name="Spatafora J.W."/>
            <person name="Yadav J.S."/>
            <person name="Aerts A."/>
            <person name="Benoit I."/>
            <person name="Boyd A."/>
            <person name="Carlson A."/>
            <person name="Copeland A."/>
            <person name="Coutinho P.M."/>
            <person name="de Vries R.P."/>
            <person name="Ferreira P."/>
            <person name="Findley K."/>
            <person name="Foster B."/>
            <person name="Gaskell J."/>
            <person name="Glotzer D."/>
            <person name="Gorecki P."/>
            <person name="Heitman J."/>
            <person name="Hesse C."/>
            <person name="Hori C."/>
            <person name="Igarashi K."/>
            <person name="Jurgens J.A."/>
            <person name="Kallen N."/>
            <person name="Kersten P."/>
            <person name="Kohler A."/>
            <person name="Kuees U."/>
            <person name="Kumar T.K.A."/>
            <person name="Kuo A."/>
            <person name="LaButti K."/>
            <person name="Larrondo L.F."/>
            <person name="Lindquist E."/>
            <person name="Ling A."/>
            <person name="Lombard V."/>
            <person name="Lucas S."/>
            <person name="Lundell T."/>
            <person name="Martin R."/>
            <person name="McLaughlin D.J."/>
            <person name="Morgenstern I."/>
            <person name="Morin E."/>
            <person name="Murat C."/>
            <person name="Nagy L.G."/>
            <person name="Nolan M."/>
            <person name="Ohm R.A."/>
            <person name="Patyshakuliyeva A."/>
            <person name="Rokas A."/>
            <person name="Ruiz-Duenas F.J."/>
            <person name="Sabat G."/>
            <person name="Salamov A."/>
            <person name="Samejima M."/>
            <person name="Schmutz J."/>
            <person name="Slot J.C."/>
            <person name="St John F."/>
            <person name="Stenlid J."/>
            <person name="Sun H."/>
            <person name="Sun S."/>
            <person name="Syed K."/>
            <person name="Tsang A."/>
            <person name="Wiebenga A."/>
            <person name="Young D."/>
            <person name="Pisabarro A."/>
            <person name="Eastwood D.C."/>
            <person name="Martin F."/>
            <person name="Cullen D."/>
            <person name="Grigoriev I.V."/>
            <person name="Hibbett D.S."/>
        </authorList>
    </citation>
    <scope>NUCLEOTIDE SEQUENCE [LARGE SCALE GENOMIC DNA]</scope>
    <source>
        <strain evidence="1 2">DJM-731 SS1</strain>
    </source>
</reference>
<dbReference type="PANTHER" id="PTHR33266:SF1">
    <property type="entry name" value="F-BOX DOMAIN-CONTAINING PROTEIN"/>
    <property type="match status" value="1"/>
</dbReference>
<dbReference type="Proteomes" id="UP000030653">
    <property type="component" value="Unassembled WGS sequence"/>
</dbReference>
<dbReference type="AlphaFoldDB" id="M5G058"/>
<dbReference type="EMBL" id="JH795878">
    <property type="protein sequence ID" value="EJT97167.1"/>
    <property type="molecule type" value="Genomic_DNA"/>
</dbReference>
<keyword evidence="2" id="KW-1185">Reference proteome</keyword>
<organism evidence="1 2">
    <name type="scientific">Dacryopinax primogenitus (strain DJM 731)</name>
    <name type="common">Brown rot fungus</name>
    <dbReference type="NCBI Taxonomy" id="1858805"/>
    <lineage>
        <taxon>Eukaryota</taxon>
        <taxon>Fungi</taxon>
        <taxon>Dikarya</taxon>
        <taxon>Basidiomycota</taxon>
        <taxon>Agaricomycotina</taxon>
        <taxon>Dacrymycetes</taxon>
        <taxon>Dacrymycetales</taxon>
        <taxon>Dacrymycetaceae</taxon>
        <taxon>Dacryopinax</taxon>
    </lineage>
</organism>
<dbReference type="STRING" id="1858805.M5G058"/>
<dbReference type="OrthoDB" id="107110at2759"/>
<evidence type="ECO:0000313" key="2">
    <source>
        <dbReference type="Proteomes" id="UP000030653"/>
    </source>
</evidence>
<dbReference type="GeneID" id="63685897"/>
<name>M5G058_DACPD</name>
<evidence type="ECO:0000313" key="1">
    <source>
        <dbReference type="EMBL" id="EJT97167.1"/>
    </source>
</evidence>
<proteinExistence type="predicted"/>
<accession>M5G058</accession>
<feature type="non-terminal residue" evidence="1">
    <location>
        <position position="418"/>
    </location>
</feature>
<dbReference type="HOGENOM" id="CLU_658169_0_0_1"/>
<sequence length="418" mass="46958">MLGSTRWPKRAGFHFKPILPPAHSVIHCVLDSDMESAPSSLTPDGTYRSFPSSVSTPSVTNKITSNLPCYFFRALGARDANSSLRRDISPKDVEDFAQTPRGKTLIRRILEIIPPAPTSQKVAEVGEETWAKILNIPELIAYLTVTKRPDTFQSRLRQVFAELAAYLASAYNAPFKSNARDALVEHLHTLDNRFTDSDQSLYARAFSIINSSGTGKSRTVQQLGIGSAGEPIAADAPPSAEEPIFLIAAAKQSAESWEDTWNADGDNNILSISSQCYERYIAPPLNNLMEYLQNIRGQRVQAIVYFDETGTLQLLYRILLRLSNRQPRTVPLWLVFMATNVSVTDYMPTPERINSARLSPEGATLIPPWYSLGWDHWAEKAIESRTMKDLRSWKHASYYGRPMWYAHILADELHDLLQ</sequence>